<evidence type="ECO:0000313" key="3">
    <source>
        <dbReference type="EMBL" id="GGO03592.1"/>
    </source>
</evidence>
<feature type="compositionally biased region" description="Acidic residues" evidence="1">
    <location>
        <begin position="71"/>
        <end position="91"/>
    </location>
</feature>
<evidence type="ECO:0000256" key="2">
    <source>
        <dbReference type="SAM" id="Phobius"/>
    </source>
</evidence>
<reference evidence="3" key="1">
    <citation type="journal article" date="2014" name="Int. J. Syst. Evol. Microbiol.">
        <title>Complete genome sequence of Corynebacterium casei LMG S-19264T (=DSM 44701T), isolated from a smear-ripened cheese.</title>
        <authorList>
            <consortium name="US DOE Joint Genome Institute (JGI-PGF)"/>
            <person name="Walter F."/>
            <person name="Albersmeier A."/>
            <person name="Kalinowski J."/>
            <person name="Ruckert C."/>
        </authorList>
    </citation>
    <scope>NUCLEOTIDE SEQUENCE</scope>
    <source>
        <strain evidence="3">JCM 17820</strain>
    </source>
</reference>
<sequence length="91" mass="9692">MNMDQAKPPKPPSLGEAVGTIVIVGVLLVWGRAQILGQSLDMLWQVAMLAILLASGYAVFGQRAMQSAVEDAQEITDNDSDDSNDGTDESE</sequence>
<accession>A0A830GRV0</accession>
<keyword evidence="2" id="KW-0812">Transmembrane</keyword>
<keyword evidence="2" id="KW-0472">Membrane</keyword>
<keyword evidence="4" id="KW-1185">Reference proteome</keyword>
<dbReference type="AlphaFoldDB" id="A0A830GRV0"/>
<evidence type="ECO:0000313" key="4">
    <source>
        <dbReference type="Proteomes" id="UP000605784"/>
    </source>
</evidence>
<reference evidence="3" key="2">
    <citation type="submission" date="2020-09" db="EMBL/GenBank/DDBJ databases">
        <authorList>
            <person name="Sun Q."/>
            <person name="Ohkuma M."/>
        </authorList>
    </citation>
    <scope>NUCLEOTIDE SEQUENCE</scope>
    <source>
        <strain evidence="3">JCM 17820</strain>
    </source>
</reference>
<comment type="caution">
    <text evidence="3">The sequence shown here is derived from an EMBL/GenBank/DDBJ whole genome shotgun (WGS) entry which is preliminary data.</text>
</comment>
<dbReference type="EMBL" id="BMOU01000008">
    <property type="protein sequence ID" value="GGO03592.1"/>
    <property type="molecule type" value="Genomic_DNA"/>
</dbReference>
<feature type="transmembrane region" description="Helical" evidence="2">
    <location>
        <begin position="12"/>
        <end position="30"/>
    </location>
</feature>
<keyword evidence="2" id="KW-1133">Transmembrane helix</keyword>
<protein>
    <submittedName>
        <fullName evidence="3">Uncharacterized protein</fullName>
    </submittedName>
</protein>
<gene>
    <name evidence="3" type="ORF">GCM10009030_39410</name>
</gene>
<dbReference type="Proteomes" id="UP000605784">
    <property type="component" value="Unassembled WGS sequence"/>
</dbReference>
<evidence type="ECO:0000256" key="1">
    <source>
        <dbReference type="SAM" id="MobiDB-lite"/>
    </source>
</evidence>
<feature type="transmembrane region" description="Helical" evidence="2">
    <location>
        <begin position="42"/>
        <end position="60"/>
    </location>
</feature>
<organism evidence="3 4">
    <name type="scientific">Haloarcula pellucida</name>
    <dbReference type="NCBI Taxonomy" id="1427151"/>
    <lineage>
        <taxon>Archaea</taxon>
        <taxon>Methanobacteriati</taxon>
        <taxon>Methanobacteriota</taxon>
        <taxon>Stenosarchaea group</taxon>
        <taxon>Halobacteria</taxon>
        <taxon>Halobacteriales</taxon>
        <taxon>Haloarculaceae</taxon>
        <taxon>Haloarcula</taxon>
    </lineage>
</organism>
<proteinExistence type="predicted"/>
<feature type="region of interest" description="Disordered" evidence="1">
    <location>
        <begin position="69"/>
        <end position="91"/>
    </location>
</feature>
<name>A0A830GRV0_9EURY</name>